<dbReference type="EMBL" id="JAAGWG010000006">
    <property type="protein sequence ID" value="NEK85089.1"/>
    <property type="molecule type" value="Genomic_DNA"/>
</dbReference>
<accession>A0A6L9W059</accession>
<evidence type="ECO:0000313" key="2">
    <source>
        <dbReference type="Proteomes" id="UP000479241"/>
    </source>
</evidence>
<name>A0A6L9W059_9ACTN</name>
<dbReference type="RefSeq" id="WP_163202774.1">
    <property type="nucleotide sequence ID" value="NZ_JAAGWG010000006.1"/>
</dbReference>
<dbReference type="AlphaFoldDB" id="A0A6L9W059"/>
<comment type="caution">
    <text evidence="1">The sequence shown here is derived from an EMBL/GenBank/DDBJ whole genome shotgun (WGS) entry which is preliminary data.</text>
</comment>
<proteinExistence type="predicted"/>
<evidence type="ECO:0000313" key="1">
    <source>
        <dbReference type="EMBL" id="NEK85089.1"/>
    </source>
</evidence>
<protein>
    <submittedName>
        <fullName evidence="1">Uncharacterized protein</fullName>
    </submittedName>
</protein>
<sequence length="205" mass="21687">MPARPTGQGRPTTGDEAGLDDVAIAQQRLEQARADLQAAVARAHASGHTWSELGRVLGITRQAAFKRFGSPRDPRTGGTMRPATTTDDVAALTERVFRLVDAGDHDTLRTLMTEETAAVLTADLVLGTWARAVADTGNLMGCRGTGVELLDGTPVEAGETVLGSLVGHTVLECEAGHWLGRVALDPERRIVGLLVVPPDHGELPF</sequence>
<gene>
    <name evidence="1" type="ORF">GCU60_04830</name>
</gene>
<reference evidence="1 2" key="1">
    <citation type="submission" date="2019-12" db="EMBL/GenBank/DDBJ databases">
        <title>the WGS of Blastococcus saxobsidens 67B17.</title>
        <authorList>
            <person name="Jiang Z."/>
        </authorList>
    </citation>
    <scope>NUCLEOTIDE SEQUENCE [LARGE SCALE GENOMIC DNA]</scope>
    <source>
        <strain evidence="1 2">67B17</strain>
    </source>
</reference>
<dbReference type="Proteomes" id="UP000479241">
    <property type="component" value="Unassembled WGS sequence"/>
</dbReference>
<organism evidence="1 2">
    <name type="scientific">Blastococcus saxobsidens</name>
    <dbReference type="NCBI Taxonomy" id="138336"/>
    <lineage>
        <taxon>Bacteria</taxon>
        <taxon>Bacillati</taxon>
        <taxon>Actinomycetota</taxon>
        <taxon>Actinomycetes</taxon>
        <taxon>Geodermatophilales</taxon>
        <taxon>Geodermatophilaceae</taxon>
        <taxon>Blastococcus</taxon>
    </lineage>
</organism>